<dbReference type="EMBL" id="CAESGF010000008">
    <property type="protein sequence ID" value="CAB4363922.1"/>
    <property type="molecule type" value="Genomic_DNA"/>
</dbReference>
<dbReference type="CDD" id="cd06343">
    <property type="entry name" value="PBP1_ABC_ligand_binding-like"/>
    <property type="match status" value="1"/>
</dbReference>
<reference evidence="9" key="1">
    <citation type="submission" date="2020-05" db="EMBL/GenBank/DDBJ databases">
        <authorList>
            <person name="Chiriac C."/>
            <person name="Salcher M."/>
            <person name="Ghai R."/>
            <person name="Kavagutti S V."/>
        </authorList>
    </citation>
    <scope>NUCLEOTIDE SEQUENCE</scope>
</reference>
<dbReference type="InterPro" id="IPR028082">
    <property type="entry name" value="Peripla_BP_I"/>
</dbReference>
<dbReference type="InterPro" id="IPR028081">
    <property type="entry name" value="Leu-bd"/>
</dbReference>
<dbReference type="EMBL" id="CAEZYF010000001">
    <property type="protein sequence ID" value="CAB4701517.1"/>
    <property type="molecule type" value="Genomic_DNA"/>
</dbReference>
<dbReference type="Gene3D" id="3.40.50.2300">
    <property type="match status" value="2"/>
</dbReference>
<keyword evidence="1" id="KW-0732">Signal</keyword>
<evidence type="ECO:0000313" key="8">
    <source>
        <dbReference type="EMBL" id="CAB4937934.1"/>
    </source>
</evidence>
<evidence type="ECO:0000313" key="9">
    <source>
        <dbReference type="EMBL" id="CAB4993369.1"/>
    </source>
</evidence>
<evidence type="ECO:0000256" key="1">
    <source>
        <dbReference type="ARBA" id="ARBA00022729"/>
    </source>
</evidence>
<protein>
    <submittedName>
        <fullName evidence="9">Unannotated protein</fullName>
    </submittedName>
</protein>
<dbReference type="PANTHER" id="PTHR47235">
    <property type="entry name" value="BLR6548 PROTEIN"/>
    <property type="match status" value="1"/>
</dbReference>
<sequence>MKTGQKSTRLLAAIFCGSLVVAACSDDKKSSDATTTSAAPTQSTTGETTVETTPPATTWAVDTADCVDADAANAKIEGTIKIGAVMPLTGDTSADEAFSPVVAGWKAYMDYANETGILGDVKIEGMVEDDQYNKDLTPGAVSKLIDEGVSVFSGILGSPNNLAVRDTLNESCIPQLGNLTGLPAWGTDVADYPWTTGQLVPYTVESRVYMQFLKQQFPNGAKVALFYVNSEFGQSYADVIKAEGADYGLEIVAEETIEPTDTAPPAGQLTSIADAKPDAIVAVPLGAGCITYLAALADKKAQTAGWEPMNIVTNTCASALILAVAGPNGSGLYTSNNLIDVADPANAAMPNVKTYLDFMTKAGHADIVTTATAGWSTAETTVAILKQAMDSPEGLTRASIINAARNFDYTPSMGRPGVVFKMNGEADTFMAESLQVLQWNFDTKTFAAKGDLITDFETK</sequence>
<proteinExistence type="predicted"/>
<name>A0A6J7NRH2_9ZZZZ</name>
<dbReference type="PANTHER" id="PTHR47235:SF1">
    <property type="entry name" value="BLR6548 PROTEIN"/>
    <property type="match status" value="1"/>
</dbReference>
<evidence type="ECO:0000259" key="3">
    <source>
        <dbReference type="Pfam" id="PF13458"/>
    </source>
</evidence>
<dbReference type="PROSITE" id="PS51257">
    <property type="entry name" value="PROKAR_LIPOPROTEIN"/>
    <property type="match status" value="1"/>
</dbReference>
<accession>A0A6J7NRH2</accession>
<feature type="compositionally biased region" description="Low complexity" evidence="2">
    <location>
        <begin position="32"/>
        <end position="53"/>
    </location>
</feature>
<feature type="region of interest" description="Disordered" evidence="2">
    <location>
        <begin position="29"/>
        <end position="53"/>
    </location>
</feature>
<feature type="domain" description="Leucine-binding protein" evidence="3">
    <location>
        <begin position="79"/>
        <end position="440"/>
    </location>
</feature>
<dbReference type="AlphaFoldDB" id="A0A6J7NRH2"/>
<gene>
    <name evidence="5" type="ORF">UFOPK2656_00088</name>
    <name evidence="6" type="ORF">UFOPK3099_00993</name>
    <name evidence="7" type="ORF">UFOPK3267_03104</name>
    <name evidence="8" type="ORF">UFOPK3651_01938</name>
    <name evidence="9" type="ORF">UFOPK3931_01619</name>
    <name evidence="4" type="ORF">UFOPK4189_01692</name>
</gene>
<evidence type="ECO:0000313" key="4">
    <source>
        <dbReference type="EMBL" id="CAB4363922.1"/>
    </source>
</evidence>
<dbReference type="EMBL" id="CAFBMT010000010">
    <property type="protein sequence ID" value="CAB4937934.1"/>
    <property type="molecule type" value="Genomic_DNA"/>
</dbReference>
<evidence type="ECO:0000313" key="5">
    <source>
        <dbReference type="EMBL" id="CAB4701517.1"/>
    </source>
</evidence>
<dbReference type="Pfam" id="PF13458">
    <property type="entry name" value="Peripla_BP_6"/>
    <property type="match status" value="1"/>
</dbReference>
<evidence type="ECO:0000313" key="7">
    <source>
        <dbReference type="EMBL" id="CAB4853572.1"/>
    </source>
</evidence>
<dbReference type="EMBL" id="CAFAAV010000059">
    <property type="protein sequence ID" value="CAB4814885.1"/>
    <property type="molecule type" value="Genomic_DNA"/>
</dbReference>
<dbReference type="SUPFAM" id="SSF53822">
    <property type="entry name" value="Periplasmic binding protein-like I"/>
    <property type="match status" value="1"/>
</dbReference>
<evidence type="ECO:0000313" key="6">
    <source>
        <dbReference type="EMBL" id="CAB4814885.1"/>
    </source>
</evidence>
<organism evidence="9">
    <name type="scientific">freshwater metagenome</name>
    <dbReference type="NCBI Taxonomy" id="449393"/>
    <lineage>
        <taxon>unclassified sequences</taxon>
        <taxon>metagenomes</taxon>
        <taxon>ecological metagenomes</taxon>
    </lineage>
</organism>
<dbReference type="EMBL" id="CAFBIY010000284">
    <property type="protein sequence ID" value="CAB4853572.1"/>
    <property type="molecule type" value="Genomic_DNA"/>
</dbReference>
<dbReference type="EMBL" id="CAFBOL010000040">
    <property type="protein sequence ID" value="CAB4993369.1"/>
    <property type="molecule type" value="Genomic_DNA"/>
</dbReference>
<evidence type="ECO:0000256" key="2">
    <source>
        <dbReference type="SAM" id="MobiDB-lite"/>
    </source>
</evidence>